<feature type="transmembrane region" description="Helical" evidence="8">
    <location>
        <begin position="150"/>
        <end position="168"/>
    </location>
</feature>
<dbReference type="STRING" id="1630136.AS592_01890"/>
<dbReference type="Pfam" id="PF12801">
    <property type="entry name" value="Fer4_5"/>
    <property type="match status" value="2"/>
</dbReference>
<dbReference type="InterPro" id="IPR051684">
    <property type="entry name" value="Electron_Trans/Redox"/>
</dbReference>
<sequence>MDRYNGSVKELINAPLLSTLYYKTQEGKLRLTLRAWRWLSIIIINILFFLSFHIDLQMLEGTLNGSRLFGFHLIDPFTALEIFAAEHHFHTNVIIGTVTLVIFYFLVGGKAYCSWVCPYGLLSEIGERMHQILVRKKIIKDHKFTPNVRFVFWVIFLAAAAIDGYLVFEVINPIGYISRAITYGWSLALVWVLVVLFIEIFYSRRAWCKYICPVGTTYNMLGWVSMTKVKWDMDKCDHCGACLDACFEDHVLQFIKPKHDKERKEKGVNTQLVVNGDCTLCGRCFDVCHTDAYNYDFRLKDLV</sequence>
<protein>
    <submittedName>
        <fullName evidence="10">Ferredoxin</fullName>
    </submittedName>
</protein>
<dbReference type="Pfam" id="PF12838">
    <property type="entry name" value="Fer4_7"/>
    <property type="match status" value="1"/>
</dbReference>
<dbReference type="Proteomes" id="UP000075359">
    <property type="component" value="Unassembled WGS sequence"/>
</dbReference>
<gene>
    <name evidence="10" type="ORF">AS592_01890</name>
</gene>
<evidence type="ECO:0000256" key="6">
    <source>
        <dbReference type="ARBA" id="ARBA00023004"/>
    </source>
</evidence>
<dbReference type="PANTHER" id="PTHR30176">
    <property type="entry name" value="FERREDOXIN-TYPE PROTEIN NAPH"/>
    <property type="match status" value="1"/>
</dbReference>
<dbReference type="RefSeq" id="WP_067331564.1">
    <property type="nucleotide sequence ID" value="NZ_LNKT01000045.1"/>
</dbReference>
<feature type="transmembrane region" description="Helical" evidence="8">
    <location>
        <begin position="180"/>
        <end position="202"/>
    </location>
</feature>
<name>A0A151CF87_9BACT</name>
<evidence type="ECO:0000256" key="8">
    <source>
        <dbReference type="SAM" id="Phobius"/>
    </source>
</evidence>
<keyword evidence="11" id="KW-1185">Reference proteome</keyword>
<dbReference type="PANTHER" id="PTHR30176:SF3">
    <property type="entry name" value="FERREDOXIN-TYPE PROTEIN NAPH"/>
    <property type="match status" value="1"/>
</dbReference>
<dbReference type="InterPro" id="IPR017896">
    <property type="entry name" value="4Fe4S_Fe-S-bd"/>
</dbReference>
<proteinExistence type="predicted"/>
<dbReference type="EMBL" id="LNKT01000045">
    <property type="protein sequence ID" value="KYJ86139.1"/>
    <property type="molecule type" value="Genomic_DNA"/>
</dbReference>
<accession>A0A151CF87</accession>
<evidence type="ECO:0000256" key="7">
    <source>
        <dbReference type="ARBA" id="ARBA00023014"/>
    </source>
</evidence>
<evidence type="ECO:0000256" key="5">
    <source>
        <dbReference type="ARBA" id="ARBA00022982"/>
    </source>
</evidence>
<organism evidence="10 11">
    <name type="scientific">Sulfurovum riftiae</name>
    <dbReference type="NCBI Taxonomy" id="1630136"/>
    <lineage>
        <taxon>Bacteria</taxon>
        <taxon>Pseudomonadati</taxon>
        <taxon>Campylobacterota</taxon>
        <taxon>Epsilonproteobacteria</taxon>
        <taxon>Campylobacterales</taxon>
        <taxon>Sulfurovaceae</taxon>
        <taxon>Sulfurovum</taxon>
    </lineage>
</organism>
<keyword evidence="6" id="KW-0408">Iron</keyword>
<evidence type="ECO:0000313" key="11">
    <source>
        <dbReference type="Proteomes" id="UP000075359"/>
    </source>
</evidence>
<comment type="caution">
    <text evidence="10">The sequence shown here is derived from an EMBL/GenBank/DDBJ whole genome shotgun (WGS) entry which is preliminary data.</text>
</comment>
<evidence type="ECO:0000259" key="9">
    <source>
        <dbReference type="PROSITE" id="PS51379"/>
    </source>
</evidence>
<dbReference type="PROSITE" id="PS51379">
    <property type="entry name" value="4FE4S_FER_2"/>
    <property type="match status" value="2"/>
</dbReference>
<dbReference type="SUPFAM" id="SSF54862">
    <property type="entry name" value="4Fe-4S ferredoxins"/>
    <property type="match status" value="1"/>
</dbReference>
<dbReference type="GO" id="GO:0051539">
    <property type="term" value="F:4 iron, 4 sulfur cluster binding"/>
    <property type="evidence" value="ECO:0007669"/>
    <property type="project" value="UniProtKB-KW"/>
</dbReference>
<evidence type="ECO:0000256" key="4">
    <source>
        <dbReference type="ARBA" id="ARBA00022737"/>
    </source>
</evidence>
<keyword evidence="8" id="KW-0812">Transmembrane</keyword>
<keyword evidence="4" id="KW-0677">Repeat</keyword>
<dbReference type="AlphaFoldDB" id="A0A151CF87"/>
<keyword evidence="8" id="KW-1133">Transmembrane helix</keyword>
<keyword evidence="3" id="KW-0479">Metal-binding</keyword>
<keyword evidence="8" id="KW-0472">Membrane</keyword>
<dbReference type="InterPro" id="IPR011886">
    <property type="entry name" value="NapH_MauN"/>
</dbReference>
<evidence type="ECO:0000256" key="1">
    <source>
        <dbReference type="ARBA" id="ARBA00022448"/>
    </source>
</evidence>
<feature type="transmembrane region" description="Helical" evidence="8">
    <location>
        <begin position="89"/>
        <end position="107"/>
    </location>
</feature>
<dbReference type="Gene3D" id="3.30.70.20">
    <property type="match status" value="1"/>
</dbReference>
<feature type="transmembrane region" description="Helical" evidence="8">
    <location>
        <begin position="35"/>
        <end position="54"/>
    </location>
</feature>
<dbReference type="NCBIfam" id="TIGR02163">
    <property type="entry name" value="napH"/>
    <property type="match status" value="1"/>
</dbReference>
<evidence type="ECO:0000313" key="10">
    <source>
        <dbReference type="EMBL" id="KYJ86139.1"/>
    </source>
</evidence>
<feature type="domain" description="4Fe-4S ferredoxin-type" evidence="9">
    <location>
        <begin position="270"/>
        <end position="298"/>
    </location>
</feature>
<evidence type="ECO:0000256" key="3">
    <source>
        <dbReference type="ARBA" id="ARBA00022723"/>
    </source>
</evidence>
<keyword evidence="2" id="KW-0004">4Fe-4S</keyword>
<dbReference type="GO" id="GO:0005886">
    <property type="term" value="C:plasma membrane"/>
    <property type="evidence" value="ECO:0007669"/>
    <property type="project" value="TreeGrafter"/>
</dbReference>
<dbReference type="OrthoDB" id="9784262at2"/>
<evidence type="ECO:0000256" key="2">
    <source>
        <dbReference type="ARBA" id="ARBA00022485"/>
    </source>
</evidence>
<keyword evidence="1" id="KW-0813">Transport</keyword>
<dbReference type="GO" id="GO:0046872">
    <property type="term" value="F:metal ion binding"/>
    <property type="evidence" value="ECO:0007669"/>
    <property type="project" value="UniProtKB-KW"/>
</dbReference>
<reference evidence="10 11" key="1">
    <citation type="submission" date="2015-11" db="EMBL/GenBank/DDBJ databases">
        <title>Draft genome of Sulfurovum riftiae 1812E, a member of the Epsilonproteobacteria isolated from the tube of the deep-sea hydrothermal vent tubewom Riftia pachyptila.</title>
        <authorList>
            <person name="Vetriani C."/>
            <person name="Giovannelli D."/>
        </authorList>
    </citation>
    <scope>NUCLEOTIDE SEQUENCE [LARGE SCALE GENOMIC DNA]</scope>
    <source>
        <strain evidence="10 11">1812E</strain>
    </source>
</reference>
<keyword evidence="5" id="KW-0249">Electron transport</keyword>
<keyword evidence="7" id="KW-0411">Iron-sulfur</keyword>
<feature type="domain" description="4Fe-4S ferredoxin-type" evidence="9">
    <location>
        <begin position="227"/>
        <end position="257"/>
    </location>
</feature>